<dbReference type="InterPro" id="IPR036291">
    <property type="entry name" value="NAD(P)-bd_dom_sf"/>
</dbReference>
<evidence type="ECO:0000256" key="2">
    <source>
        <dbReference type="ARBA" id="ARBA00023445"/>
    </source>
</evidence>
<accession>A0ABR3VDB8</accession>
<dbReference type="SUPFAM" id="SSF51735">
    <property type="entry name" value="NAD(P)-binding Rossmann-fold domains"/>
    <property type="match status" value="1"/>
</dbReference>
<dbReference type="Gene3D" id="3.40.50.720">
    <property type="entry name" value="NAD(P)-binding Rossmann-like Domain"/>
    <property type="match status" value="1"/>
</dbReference>
<evidence type="ECO:0000313" key="5">
    <source>
        <dbReference type="Proteomes" id="UP001583172"/>
    </source>
</evidence>
<sequence length="351" mass="37953">MAKVLLTGGSGFIAAHILDQLLAAGHSVVTTVRSAAKAAKIREAYLSQVASGDLVVAIVPELSRADAFDDLIKQTPGLEVVLHTASPFHFNFTDPQTALVDPAVTGTTSILHAISKYAPTVRRVVVTSSFAAILDEARTTDPATVFSEASWNPVTLADIHRSPATAYRLSKTLAERAAWDFVRDQGDKINFDLVTINPPMVFGPLAHPEHVGELERVNTSNQRVANLLRGGWKQEGGVPDVGVAWIWVDARDVAAAHVKAGLEVPETGGKRLFVTAGKYSNAELARIVRKHFPEYAELLPGEEALAAGEIPPEEKRYRYDNSATDKLLGIKYRSFEESIVDTVKSLKKIGA</sequence>
<comment type="similarity">
    <text evidence="2">Belongs to the NAD(P)-dependent epimerase/dehydratase family. Dihydroflavonol-4-reductase subfamily.</text>
</comment>
<reference evidence="4 5" key="1">
    <citation type="journal article" date="2024" name="Commun. Biol.">
        <title>Comparative genomic analysis of thermophilic fungi reveals convergent evolutionary adaptations and gene losses.</title>
        <authorList>
            <person name="Steindorff A.S."/>
            <person name="Aguilar-Pontes M.V."/>
            <person name="Robinson A.J."/>
            <person name="Andreopoulos B."/>
            <person name="LaButti K."/>
            <person name="Kuo A."/>
            <person name="Mondo S."/>
            <person name="Riley R."/>
            <person name="Otillar R."/>
            <person name="Haridas S."/>
            <person name="Lipzen A."/>
            <person name="Grimwood J."/>
            <person name="Schmutz J."/>
            <person name="Clum A."/>
            <person name="Reid I.D."/>
            <person name="Moisan M.C."/>
            <person name="Butler G."/>
            <person name="Nguyen T.T.M."/>
            <person name="Dewar K."/>
            <person name="Conant G."/>
            <person name="Drula E."/>
            <person name="Henrissat B."/>
            <person name="Hansel C."/>
            <person name="Singer S."/>
            <person name="Hutchinson M.I."/>
            <person name="de Vries R.P."/>
            <person name="Natvig D.O."/>
            <person name="Powell A.J."/>
            <person name="Tsang A."/>
            <person name="Grigoriev I.V."/>
        </authorList>
    </citation>
    <scope>NUCLEOTIDE SEQUENCE [LARGE SCALE GENOMIC DNA]</scope>
    <source>
        <strain evidence="4 5">CBS 620.91</strain>
    </source>
</reference>
<dbReference type="InterPro" id="IPR057326">
    <property type="entry name" value="KR_dom"/>
</dbReference>
<dbReference type="Proteomes" id="UP001583172">
    <property type="component" value="Unassembled WGS sequence"/>
</dbReference>
<name>A0ABR3VDB8_HUMIN</name>
<protein>
    <recommendedName>
        <fullName evidence="3">Ketoreductase domain-containing protein</fullName>
    </recommendedName>
</protein>
<proteinExistence type="inferred from homology"/>
<dbReference type="PANTHER" id="PTHR10366">
    <property type="entry name" value="NAD DEPENDENT EPIMERASE/DEHYDRATASE"/>
    <property type="match status" value="1"/>
</dbReference>
<dbReference type="CDD" id="cd05227">
    <property type="entry name" value="AR_SDR_e"/>
    <property type="match status" value="1"/>
</dbReference>
<gene>
    <name evidence="4" type="ORF">VTJ49DRAFT_1104</name>
</gene>
<organism evidence="4 5">
    <name type="scientific">Humicola insolens</name>
    <name type="common">Soft-rot fungus</name>
    <dbReference type="NCBI Taxonomy" id="85995"/>
    <lineage>
        <taxon>Eukaryota</taxon>
        <taxon>Fungi</taxon>
        <taxon>Dikarya</taxon>
        <taxon>Ascomycota</taxon>
        <taxon>Pezizomycotina</taxon>
        <taxon>Sordariomycetes</taxon>
        <taxon>Sordariomycetidae</taxon>
        <taxon>Sordariales</taxon>
        <taxon>Chaetomiaceae</taxon>
        <taxon>Mycothermus</taxon>
    </lineage>
</organism>
<dbReference type="SMART" id="SM00822">
    <property type="entry name" value="PKS_KR"/>
    <property type="match status" value="1"/>
</dbReference>
<dbReference type="InterPro" id="IPR050425">
    <property type="entry name" value="NAD(P)_dehydrat-like"/>
</dbReference>
<keyword evidence="1" id="KW-0560">Oxidoreductase</keyword>
<dbReference type="EMBL" id="JAZGSY010000139">
    <property type="protein sequence ID" value="KAL1839825.1"/>
    <property type="molecule type" value="Genomic_DNA"/>
</dbReference>
<dbReference type="InterPro" id="IPR001509">
    <property type="entry name" value="Epimerase_deHydtase"/>
</dbReference>
<comment type="caution">
    <text evidence="4">The sequence shown here is derived from an EMBL/GenBank/DDBJ whole genome shotgun (WGS) entry which is preliminary data.</text>
</comment>
<evidence type="ECO:0000313" key="4">
    <source>
        <dbReference type="EMBL" id="KAL1839825.1"/>
    </source>
</evidence>
<feature type="domain" description="Ketoreductase" evidence="3">
    <location>
        <begin position="2"/>
        <end position="154"/>
    </location>
</feature>
<evidence type="ECO:0000259" key="3">
    <source>
        <dbReference type="SMART" id="SM00822"/>
    </source>
</evidence>
<dbReference type="PANTHER" id="PTHR10366:SF564">
    <property type="entry name" value="STEROL-4-ALPHA-CARBOXYLATE 3-DEHYDROGENASE, DECARBOXYLATING"/>
    <property type="match status" value="1"/>
</dbReference>
<dbReference type="Pfam" id="PF01370">
    <property type="entry name" value="Epimerase"/>
    <property type="match status" value="1"/>
</dbReference>
<keyword evidence="5" id="KW-1185">Reference proteome</keyword>
<evidence type="ECO:0000256" key="1">
    <source>
        <dbReference type="ARBA" id="ARBA00023002"/>
    </source>
</evidence>